<protein>
    <submittedName>
        <fullName evidence="1">Uncharacterized protein</fullName>
    </submittedName>
</protein>
<gene>
    <name evidence="1" type="ORF">AVEN_82595_1</name>
</gene>
<keyword evidence="2" id="KW-1185">Reference proteome</keyword>
<name>A0A4Y2CSM8_ARAVE</name>
<comment type="caution">
    <text evidence="1">The sequence shown here is derived from an EMBL/GenBank/DDBJ whole genome shotgun (WGS) entry which is preliminary data.</text>
</comment>
<evidence type="ECO:0000313" key="1">
    <source>
        <dbReference type="EMBL" id="GBM06285.1"/>
    </source>
</evidence>
<dbReference type="AlphaFoldDB" id="A0A4Y2CSM8"/>
<evidence type="ECO:0000313" key="2">
    <source>
        <dbReference type="Proteomes" id="UP000499080"/>
    </source>
</evidence>
<dbReference type="Proteomes" id="UP000499080">
    <property type="component" value="Unassembled WGS sequence"/>
</dbReference>
<sequence length="125" mass="14374">MILRGRIIGRLECGRTSWKYPKNLESPRVSLECQKKQILSTDQTCLVSSWYDSQGRPCTDALKAHLVHMLVGLSDVFLLITQLTVASAIEPGVERYACRTPQRWFCVMFSMRVQLRFASRFSPDF</sequence>
<organism evidence="1 2">
    <name type="scientific">Araneus ventricosus</name>
    <name type="common">Orbweaver spider</name>
    <name type="synonym">Epeira ventricosa</name>
    <dbReference type="NCBI Taxonomy" id="182803"/>
    <lineage>
        <taxon>Eukaryota</taxon>
        <taxon>Metazoa</taxon>
        <taxon>Ecdysozoa</taxon>
        <taxon>Arthropoda</taxon>
        <taxon>Chelicerata</taxon>
        <taxon>Arachnida</taxon>
        <taxon>Araneae</taxon>
        <taxon>Araneomorphae</taxon>
        <taxon>Entelegynae</taxon>
        <taxon>Araneoidea</taxon>
        <taxon>Araneidae</taxon>
        <taxon>Araneus</taxon>
    </lineage>
</organism>
<proteinExistence type="predicted"/>
<reference evidence="1 2" key="1">
    <citation type="journal article" date="2019" name="Sci. Rep.">
        <title>Orb-weaving spider Araneus ventricosus genome elucidates the spidroin gene catalogue.</title>
        <authorList>
            <person name="Kono N."/>
            <person name="Nakamura H."/>
            <person name="Ohtoshi R."/>
            <person name="Moran D.A.P."/>
            <person name="Shinohara A."/>
            <person name="Yoshida Y."/>
            <person name="Fujiwara M."/>
            <person name="Mori M."/>
            <person name="Tomita M."/>
            <person name="Arakawa K."/>
        </authorList>
    </citation>
    <scope>NUCLEOTIDE SEQUENCE [LARGE SCALE GENOMIC DNA]</scope>
</reference>
<dbReference type="EMBL" id="BGPR01087206">
    <property type="protein sequence ID" value="GBM06285.1"/>
    <property type="molecule type" value="Genomic_DNA"/>
</dbReference>
<accession>A0A4Y2CSM8</accession>